<dbReference type="Pfam" id="PF12796">
    <property type="entry name" value="Ank_2"/>
    <property type="match status" value="1"/>
</dbReference>
<feature type="compositionally biased region" description="Polar residues" evidence="10">
    <location>
        <begin position="859"/>
        <end position="875"/>
    </location>
</feature>
<dbReference type="InterPro" id="IPR036770">
    <property type="entry name" value="Ankyrin_rpt-contain_sf"/>
</dbReference>
<comment type="caution">
    <text evidence="12">The sequence shown here is derived from an EMBL/GenBank/DDBJ whole genome shotgun (WGS) entry which is preliminary data.</text>
</comment>
<dbReference type="Pfam" id="PF00018">
    <property type="entry name" value="SH3_1"/>
    <property type="match status" value="1"/>
</dbReference>
<protein>
    <recommendedName>
        <fullName evidence="11">SH3 domain-containing protein</fullName>
    </recommendedName>
</protein>
<dbReference type="GO" id="GO:0006915">
    <property type="term" value="P:apoptotic process"/>
    <property type="evidence" value="ECO:0007669"/>
    <property type="project" value="UniProtKB-KW"/>
</dbReference>
<evidence type="ECO:0000256" key="1">
    <source>
        <dbReference type="ARBA" id="ARBA00004123"/>
    </source>
</evidence>
<proteinExistence type="predicted"/>
<evidence type="ECO:0000256" key="3">
    <source>
        <dbReference type="ARBA" id="ARBA00022703"/>
    </source>
</evidence>
<accession>A0AAV2PTT6</accession>
<sequence>MLACVCHPARAHNLPNSLESDPQRLLPTVAHHYDDTVQVITKENRNVPPLLENESWDASQQFTDNGYVTWRKQKGLSSSSEPISDFKKSDQVNNNNNLRTLDRNGNIQEEKMRPLEKIPKGELDLGSPCKVPKVHNSKLINSETINRSTVISNAIKPNNITKNKDNTQTFSNKSSLSSSQSSSTKAKLSSSLSNPISSSKDKSSTKSKSSTLPSRNKSSSIVNENVSRSVSRKSSTISKSSSHNIISGGRGGGGSCGSSSCSSSKSSSQGSPSAGGGRGGSCNSSTSSGRGSSVRERSSASGSSSSSSPSNSLRAGGSSRALPLRPPEVPVRTTSTRDARAAQQELQPLEAASVSPPVLENDTSELLDGISFPVPQLPDGCELTVGELHDMASRQQQQIETQQQLLVAREQRLKYLKQQDTRAHQVHQEAERLRRLRERVEAQEAKLRRLRALRGQVEATRMNTASLTTDLDAMRHLFSEKEKELVVAVGKVEELTHQLEELREGRSALNPNNQHHNELDKLRRELLYRNSVNREASARVAQQRETLAARRDEITKIDKRIAELQQRLHRKRLLNQQLASQITAATQAKQAQLKAVQQKSLRDGSNKENSIDDSHVEHLKIPSGEELGEFGPNKHDPKYQTLPYNTKFSMGNMSKEQSWESEGSMPTSEYQLGSESRNSGSAKSSLEELANSNNANSVNSSVVRTVHSIPTSVPSRGLAHAPQLQQVNAPAAQSVNPAMNPRVYGPNSSQINQRSQPLGSSGHGTNQDSSSVLPPTSLSLSFIQKLNPGVTSQAQSRILLASAHLAQGVENIRAMDGSSGELVAADDSGGDGRNKPALPPKPAVPSKPLPPPRQKGDSMCSSTESLNSLHQTPPHNKNHPGYRYASQNVIMSTYTQQPSGADNYEATEDNNWPNNVNNNNNIIHKRDSEGEKVHVSINRRIEMPPDFMFPEDETPPSDLLGQRVEEIENGYVETRTENGLDLVDNLHAPSVPYNELEKLRIDVSKEDNSNQDKGNSNMVYSNTPVSNISHTTLEESRQPDGADTPTALQEGHTDVEAENINYNVNSNISTSNNNTQVVRRIKKGNLKTKNSNRVLRRVSFDPLALLLDASLEGELELVRRTAMEVPNPSAANDEGITALHNAICAGHLDIVTFLVTFGCDVNAQDSDGWTPLHCAASCNNVAMVRFLVEHGACILATTLSDHETAAEKCEQDEEGYDGCSQYLYSVQEKLGIMNGGVVYSVYDYEAQAVDELDMGYNDSITILRRGDEYEREWWWGQRIDKQGYIPRNLLGLYPRVKNPLQDS</sequence>
<feature type="repeat" description="ANK" evidence="7">
    <location>
        <begin position="1134"/>
        <end position="1166"/>
    </location>
</feature>
<feature type="region of interest" description="Disordered" evidence="10">
    <location>
        <begin position="77"/>
        <end position="133"/>
    </location>
</feature>
<keyword evidence="4" id="KW-0677">Repeat</keyword>
<feature type="compositionally biased region" description="Low complexity" evidence="10">
    <location>
        <begin position="299"/>
        <end position="319"/>
    </location>
</feature>
<keyword evidence="13" id="KW-1185">Reference proteome</keyword>
<organism evidence="12 13">
    <name type="scientific">Meganyctiphanes norvegica</name>
    <name type="common">Northern krill</name>
    <name type="synonym">Thysanopoda norvegica</name>
    <dbReference type="NCBI Taxonomy" id="48144"/>
    <lineage>
        <taxon>Eukaryota</taxon>
        <taxon>Metazoa</taxon>
        <taxon>Ecdysozoa</taxon>
        <taxon>Arthropoda</taxon>
        <taxon>Crustacea</taxon>
        <taxon>Multicrustacea</taxon>
        <taxon>Malacostraca</taxon>
        <taxon>Eumalacostraca</taxon>
        <taxon>Eucarida</taxon>
        <taxon>Euphausiacea</taxon>
        <taxon>Euphausiidae</taxon>
        <taxon>Meganyctiphanes</taxon>
    </lineage>
</organism>
<comment type="subcellular location">
    <subcellularLocation>
        <location evidence="1">Nucleus</location>
    </subcellularLocation>
</comment>
<feature type="region of interest" description="Disordered" evidence="10">
    <location>
        <begin position="736"/>
        <end position="775"/>
    </location>
</feature>
<evidence type="ECO:0000313" key="12">
    <source>
        <dbReference type="EMBL" id="CAL4065168.1"/>
    </source>
</evidence>
<feature type="compositionally biased region" description="Low complexity" evidence="10">
    <location>
        <begin position="281"/>
        <end position="292"/>
    </location>
</feature>
<dbReference type="GO" id="GO:0005634">
    <property type="term" value="C:nucleus"/>
    <property type="evidence" value="ECO:0007669"/>
    <property type="project" value="UniProtKB-SubCell"/>
</dbReference>
<evidence type="ECO:0000256" key="2">
    <source>
        <dbReference type="ARBA" id="ARBA00022443"/>
    </source>
</evidence>
<evidence type="ECO:0000256" key="10">
    <source>
        <dbReference type="SAM" id="MobiDB-lite"/>
    </source>
</evidence>
<dbReference type="PROSITE" id="PS50297">
    <property type="entry name" value="ANK_REP_REGION"/>
    <property type="match status" value="2"/>
</dbReference>
<dbReference type="Gene3D" id="1.25.40.20">
    <property type="entry name" value="Ankyrin repeat-containing domain"/>
    <property type="match status" value="1"/>
</dbReference>
<evidence type="ECO:0000256" key="9">
    <source>
        <dbReference type="SAM" id="Coils"/>
    </source>
</evidence>
<evidence type="ECO:0000256" key="6">
    <source>
        <dbReference type="ARBA" id="ARBA00023242"/>
    </source>
</evidence>
<feature type="region of interest" description="Disordered" evidence="10">
    <location>
        <begin position="818"/>
        <end position="882"/>
    </location>
</feature>
<dbReference type="InterPro" id="IPR047163">
    <property type="entry name" value="ASPP1/2"/>
</dbReference>
<feature type="compositionally biased region" description="Low complexity" evidence="10">
    <location>
        <begin position="206"/>
        <end position="247"/>
    </location>
</feature>
<evidence type="ECO:0000256" key="5">
    <source>
        <dbReference type="ARBA" id="ARBA00023043"/>
    </source>
</evidence>
<dbReference type="SMART" id="SM00248">
    <property type="entry name" value="ANK"/>
    <property type="match status" value="2"/>
</dbReference>
<feature type="compositionally biased region" description="Polar residues" evidence="10">
    <location>
        <begin position="746"/>
        <end position="768"/>
    </location>
</feature>
<feature type="compositionally biased region" description="Low complexity" evidence="10">
    <location>
        <begin position="171"/>
        <end position="198"/>
    </location>
</feature>
<dbReference type="PROSITE" id="PS50088">
    <property type="entry name" value="ANK_REPEAT"/>
    <property type="match status" value="2"/>
</dbReference>
<feature type="compositionally biased region" description="Basic and acidic residues" evidence="10">
    <location>
        <begin position="108"/>
        <end position="123"/>
    </location>
</feature>
<dbReference type="SUPFAM" id="SSF48403">
    <property type="entry name" value="Ankyrin repeat"/>
    <property type="match status" value="1"/>
</dbReference>
<dbReference type="EMBL" id="CAXKWB010001706">
    <property type="protein sequence ID" value="CAL4065168.1"/>
    <property type="molecule type" value="Genomic_DNA"/>
</dbReference>
<dbReference type="SMART" id="SM00326">
    <property type="entry name" value="SH3"/>
    <property type="match status" value="1"/>
</dbReference>
<feature type="compositionally biased region" description="Basic and acidic residues" evidence="10">
    <location>
        <begin position="600"/>
        <end position="620"/>
    </location>
</feature>
<dbReference type="PROSITE" id="PS50002">
    <property type="entry name" value="SH3"/>
    <property type="match status" value="1"/>
</dbReference>
<keyword evidence="9" id="KW-0175">Coiled coil</keyword>
<dbReference type="InterPro" id="IPR002110">
    <property type="entry name" value="Ankyrin_rpt"/>
</dbReference>
<evidence type="ECO:0000313" key="13">
    <source>
        <dbReference type="Proteomes" id="UP001497623"/>
    </source>
</evidence>
<dbReference type="InterPro" id="IPR001452">
    <property type="entry name" value="SH3_domain"/>
</dbReference>
<evidence type="ECO:0000256" key="8">
    <source>
        <dbReference type="PROSITE-ProRule" id="PRU00192"/>
    </source>
</evidence>
<gene>
    <name evidence="12" type="ORF">MNOR_LOCUS4626</name>
</gene>
<evidence type="ECO:0000256" key="7">
    <source>
        <dbReference type="PROSITE-ProRule" id="PRU00023"/>
    </source>
</evidence>
<keyword evidence="6" id="KW-0539">Nucleus</keyword>
<feature type="region of interest" description="Disordered" evidence="10">
    <location>
        <begin position="156"/>
        <end position="341"/>
    </location>
</feature>
<dbReference type="GO" id="GO:0002039">
    <property type="term" value="F:p53 binding"/>
    <property type="evidence" value="ECO:0007669"/>
    <property type="project" value="InterPro"/>
</dbReference>
<reference evidence="12 13" key="1">
    <citation type="submission" date="2024-05" db="EMBL/GenBank/DDBJ databases">
        <authorList>
            <person name="Wallberg A."/>
        </authorList>
    </citation>
    <scope>NUCLEOTIDE SEQUENCE [LARGE SCALE GENOMIC DNA]</scope>
</reference>
<feature type="compositionally biased region" description="Pro residues" evidence="10">
    <location>
        <begin position="837"/>
        <end position="853"/>
    </location>
</feature>
<dbReference type="GO" id="GO:0042981">
    <property type="term" value="P:regulation of apoptotic process"/>
    <property type="evidence" value="ECO:0007669"/>
    <property type="project" value="InterPro"/>
</dbReference>
<feature type="repeat" description="ANK" evidence="7">
    <location>
        <begin position="1167"/>
        <end position="1199"/>
    </location>
</feature>
<dbReference type="PANTHER" id="PTHR24131">
    <property type="entry name" value="APOPTOSIS-STIMULATING OF P53 PROTEIN"/>
    <property type="match status" value="1"/>
</dbReference>
<feature type="compositionally biased region" description="Low complexity" evidence="10">
    <location>
        <begin position="93"/>
        <end position="106"/>
    </location>
</feature>
<evidence type="ECO:0000256" key="4">
    <source>
        <dbReference type="ARBA" id="ARBA00022737"/>
    </source>
</evidence>
<feature type="domain" description="SH3" evidence="11">
    <location>
        <begin position="1233"/>
        <end position="1295"/>
    </location>
</feature>
<feature type="region of interest" description="Disordered" evidence="10">
    <location>
        <begin position="1005"/>
        <end position="1024"/>
    </location>
</feature>
<dbReference type="FunFam" id="1.25.40.20:FF:000008">
    <property type="entry name" value="Apoptosis-stimulating of p53 protein 2 isoform 1"/>
    <property type="match status" value="1"/>
</dbReference>
<keyword evidence="2 8" id="KW-0728">SH3 domain</keyword>
<feature type="coiled-coil region" evidence="9">
    <location>
        <begin position="547"/>
        <end position="581"/>
    </location>
</feature>
<feature type="region of interest" description="Disordered" evidence="10">
    <location>
        <begin position="595"/>
        <end position="693"/>
    </location>
</feature>
<name>A0AAV2PTT6_MEGNR</name>
<dbReference type="Proteomes" id="UP001497623">
    <property type="component" value="Unassembled WGS sequence"/>
</dbReference>
<feature type="compositionally biased region" description="Polar residues" evidence="10">
    <location>
        <begin position="1011"/>
        <end position="1024"/>
    </location>
</feature>
<dbReference type="InterPro" id="IPR036028">
    <property type="entry name" value="SH3-like_dom_sf"/>
</dbReference>
<feature type="compositionally biased region" description="Polar residues" evidence="10">
    <location>
        <begin position="156"/>
        <end position="170"/>
    </location>
</feature>
<keyword evidence="3" id="KW-0053">Apoptosis</keyword>
<dbReference type="PANTHER" id="PTHR24131:SF10">
    <property type="entry name" value="ANKYRIN-REPEAT, SH3-DOMAIN, AND PROLINE-RICH-REGION CONTAINING PROTEIN, ISOFORM B"/>
    <property type="match status" value="1"/>
</dbReference>
<evidence type="ECO:0000259" key="11">
    <source>
        <dbReference type="PROSITE" id="PS50002"/>
    </source>
</evidence>
<keyword evidence="5 7" id="KW-0040">ANK repeat</keyword>
<dbReference type="SUPFAM" id="SSF50044">
    <property type="entry name" value="SH3-domain"/>
    <property type="match status" value="1"/>
</dbReference>
<feature type="coiled-coil region" evidence="9">
    <location>
        <begin position="423"/>
        <end position="460"/>
    </location>
</feature>
<feature type="compositionally biased region" description="Low complexity" evidence="10">
    <location>
        <begin position="257"/>
        <end position="272"/>
    </location>
</feature>
<feature type="compositionally biased region" description="Polar residues" evidence="10">
    <location>
        <begin position="642"/>
        <end position="683"/>
    </location>
</feature>